<accession>A0ABW4T826</accession>
<dbReference type="InterPro" id="IPR007138">
    <property type="entry name" value="ABM_dom"/>
</dbReference>
<dbReference type="PANTHER" id="PTHR40057:SF1">
    <property type="entry name" value="SLR1162 PROTEIN"/>
    <property type="match status" value="1"/>
</dbReference>
<organism evidence="3 4">
    <name type="scientific">Nonomuraea mangrovi</name>
    <dbReference type="NCBI Taxonomy" id="2316207"/>
    <lineage>
        <taxon>Bacteria</taxon>
        <taxon>Bacillati</taxon>
        <taxon>Actinomycetota</taxon>
        <taxon>Actinomycetes</taxon>
        <taxon>Streptosporangiales</taxon>
        <taxon>Streptosporangiaceae</taxon>
        <taxon>Nonomuraea</taxon>
    </lineage>
</organism>
<feature type="domain" description="ABM" evidence="2">
    <location>
        <begin position="5"/>
        <end position="80"/>
    </location>
</feature>
<keyword evidence="1" id="KW-0472">Membrane</keyword>
<dbReference type="InterPro" id="IPR011008">
    <property type="entry name" value="Dimeric_a/b-barrel"/>
</dbReference>
<proteinExistence type="predicted"/>
<keyword evidence="3" id="KW-0560">Oxidoreductase</keyword>
<dbReference type="PANTHER" id="PTHR40057">
    <property type="entry name" value="SLR1162 PROTEIN"/>
    <property type="match status" value="1"/>
</dbReference>
<comment type="caution">
    <text evidence="3">The sequence shown here is derived from an EMBL/GenBank/DDBJ whole genome shotgun (WGS) entry which is preliminary data.</text>
</comment>
<evidence type="ECO:0000313" key="3">
    <source>
        <dbReference type="EMBL" id="MFD1937522.1"/>
    </source>
</evidence>
<dbReference type="Gene3D" id="3.30.70.100">
    <property type="match status" value="1"/>
</dbReference>
<keyword evidence="1" id="KW-0812">Transmembrane</keyword>
<dbReference type="Proteomes" id="UP001597368">
    <property type="component" value="Unassembled WGS sequence"/>
</dbReference>
<dbReference type="SUPFAM" id="SSF54909">
    <property type="entry name" value="Dimeric alpha+beta barrel"/>
    <property type="match status" value="1"/>
</dbReference>
<feature type="transmembrane region" description="Helical" evidence="1">
    <location>
        <begin position="149"/>
        <end position="170"/>
    </location>
</feature>
<feature type="transmembrane region" description="Helical" evidence="1">
    <location>
        <begin position="118"/>
        <end position="137"/>
    </location>
</feature>
<reference evidence="4" key="1">
    <citation type="journal article" date="2019" name="Int. J. Syst. Evol. Microbiol.">
        <title>The Global Catalogue of Microorganisms (GCM) 10K type strain sequencing project: providing services to taxonomists for standard genome sequencing and annotation.</title>
        <authorList>
            <consortium name="The Broad Institute Genomics Platform"/>
            <consortium name="The Broad Institute Genome Sequencing Center for Infectious Disease"/>
            <person name="Wu L."/>
            <person name="Ma J."/>
        </authorList>
    </citation>
    <scope>NUCLEOTIDE SEQUENCE [LARGE SCALE GENOMIC DNA]</scope>
    <source>
        <strain evidence="4">ICMP 6774ER</strain>
    </source>
</reference>
<keyword evidence="4" id="KW-1185">Reference proteome</keyword>
<dbReference type="RefSeq" id="WP_379578783.1">
    <property type="nucleotide sequence ID" value="NZ_JBHUFV010000061.1"/>
</dbReference>
<dbReference type="EMBL" id="JBHUFV010000061">
    <property type="protein sequence ID" value="MFD1937522.1"/>
    <property type="molecule type" value="Genomic_DNA"/>
</dbReference>
<dbReference type="InterPro" id="IPR038762">
    <property type="entry name" value="ABM_predict"/>
</dbReference>
<name>A0ABW4T826_9ACTN</name>
<dbReference type="GO" id="GO:0004497">
    <property type="term" value="F:monooxygenase activity"/>
    <property type="evidence" value="ECO:0007669"/>
    <property type="project" value="UniProtKB-KW"/>
</dbReference>
<protein>
    <submittedName>
        <fullName evidence="3">Antibiotic biosynthesis monooxygenase</fullName>
    </submittedName>
</protein>
<keyword evidence="1" id="KW-1133">Transmembrane helix</keyword>
<evidence type="ECO:0000313" key="4">
    <source>
        <dbReference type="Proteomes" id="UP001597368"/>
    </source>
</evidence>
<sequence>MEEEPVTLLFTWDVAPGRREAFERWLYDVNAAAMKFSGHLGVTWLRPGEKEGRYFAILRFTDVTSLKRWLNSDERATWVDRLDGIATEAEPRVSTTGMESWFSLPHCTVAPPSRWKTALTSFVAVYPCVLLFQWLLAGRIASLPLPLPLRAMTLPAMLSPLLTYALMPLLSRVLRRWLYR</sequence>
<keyword evidence="3" id="KW-0503">Monooxygenase</keyword>
<dbReference type="Pfam" id="PF03992">
    <property type="entry name" value="ABM"/>
    <property type="match status" value="1"/>
</dbReference>
<evidence type="ECO:0000259" key="2">
    <source>
        <dbReference type="Pfam" id="PF03992"/>
    </source>
</evidence>
<evidence type="ECO:0000256" key="1">
    <source>
        <dbReference type="SAM" id="Phobius"/>
    </source>
</evidence>
<gene>
    <name evidence="3" type="ORF">ACFSKW_39250</name>
</gene>